<evidence type="ECO:0000313" key="9">
    <source>
        <dbReference type="Proteomes" id="UP000681341"/>
    </source>
</evidence>
<dbReference type="Pfam" id="PF05270">
    <property type="entry name" value="AbfB"/>
    <property type="match status" value="1"/>
</dbReference>
<organism evidence="8 9">
    <name type="scientific">Glycomyces niveus</name>
    <dbReference type="NCBI Taxonomy" id="2820287"/>
    <lineage>
        <taxon>Bacteria</taxon>
        <taxon>Bacillati</taxon>
        <taxon>Actinomycetota</taxon>
        <taxon>Actinomycetes</taxon>
        <taxon>Glycomycetales</taxon>
        <taxon>Glycomycetaceae</taxon>
        <taxon>Glycomyces</taxon>
    </lineage>
</organism>
<dbReference type="SUPFAM" id="SSF75005">
    <property type="entry name" value="Arabinanase/levansucrase/invertase"/>
    <property type="match status" value="1"/>
</dbReference>
<keyword evidence="4 5" id="KW-0326">Glycosidase</keyword>
<dbReference type="SUPFAM" id="SSF110221">
    <property type="entry name" value="AbfB domain"/>
    <property type="match status" value="1"/>
</dbReference>
<dbReference type="Pfam" id="PF04616">
    <property type="entry name" value="Glyco_hydro_43"/>
    <property type="match status" value="1"/>
</dbReference>
<keyword evidence="3 5" id="KW-0378">Hydrolase</keyword>
<comment type="caution">
    <text evidence="8">The sequence shown here is derived from an EMBL/GenBank/DDBJ whole genome shotgun (WGS) entry which is preliminary data.</text>
</comment>
<dbReference type="CDD" id="cd23399">
    <property type="entry name" value="beta-trefoil_ABD_ABFB"/>
    <property type="match status" value="1"/>
</dbReference>
<gene>
    <name evidence="8" type="ORF">J5V16_09480</name>
</gene>
<dbReference type="Gene3D" id="2.80.10.50">
    <property type="match status" value="1"/>
</dbReference>
<accession>A0ABS3U485</accession>
<evidence type="ECO:0000259" key="7">
    <source>
        <dbReference type="Pfam" id="PF05270"/>
    </source>
</evidence>
<keyword evidence="2 6" id="KW-0732">Signal</keyword>
<feature type="chain" id="PRO_5047172318" evidence="6">
    <location>
        <begin position="34"/>
        <end position="490"/>
    </location>
</feature>
<dbReference type="InterPro" id="IPR006710">
    <property type="entry name" value="Glyco_hydro_43"/>
</dbReference>
<dbReference type="InterPro" id="IPR023296">
    <property type="entry name" value="Glyco_hydro_beta-prop_sf"/>
</dbReference>
<dbReference type="Gene3D" id="2.115.10.20">
    <property type="entry name" value="Glycosyl hydrolase domain, family 43"/>
    <property type="match status" value="1"/>
</dbReference>
<evidence type="ECO:0000256" key="3">
    <source>
        <dbReference type="ARBA" id="ARBA00022801"/>
    </source>
</evidence>
<comment type="similarity">
    <text evidence="1 5">Belongs to the glycosyl hydrolase 43 family.</text>
</comment>
<protein>
    <submittedName>
        <fullName evidence="8">Family 43 glycosylhydrolase</fullName>
    </submittedName>
</protein>
<name>A0ABS3U485_9ACTN</name>
<evidence type="ECO:0000256" key="5">
    <source>
        <dbReference type="RuleBase" id="RU361187"/>
    </source>
</evidence>
<keyword evidence="9" id="KW-1185">Reference proteome</keyword>
<evidence type="ECO:0000256" key="6">
    <source>
        <dbReference type="SAM" id="SignalP"/>
    </source>
</evidence>
<proteinExistence type="inferred from homology"/>
<sequence length="490" mass="53181">MSDTGPRRLRLVANVLLALVVAFGTIVVSSAGAQAQTATFTNPLNSSGADPWMTYYQGNYYQMTTPYAGPITMRRAATIAGLKNAAAVPVFNDFPAGRNRNVWAPEFHFLNGPNGWRWYIYYSAGNGDIEGQRVHVAESAGTDPMGPYTYKGMVFGADDWWGIDGSVVTIGGQLYFTWSGVPGRWTGNDPSIYIVAMGNPWTVTGARTQISTPQHDWEVQGTPMNEGPAALQHGGDTFITYSASACQGPDYKLGLLELTGTNPLSASAWTKLPEPVFERNDAAGVYGPGHNGFFTSPDGTENWIVYHANTSPTQGCGGTRTTRIQEFTWNADGTPNFGTPVSVGTVLPVPSGETVGAYNRLQSYNFPDRYVRHANFDVRIDPSVTPAQDAQFRIVRGLAGTGTVSFESVNYPGHYLRHSNHDFALVPNDGTALFAADASFRQVAGLADATAASFQSYNHPDRYLRHYDYALRLDTITTATARADATFRIL</sequence>
<dbReference type="EMBL" id="JAGFNP010000004">
    <property type="protein sequence ID" value="MBO3733051.1"/>
    <property type="molecule type" value="Genomic_DNA"/>
</dbReference>
<evidence type="ECO:0000256" key="4">
    <source>
        <dbReference type="ARBA" id="ARBA00023295"/>
    </source>
</evidence>
<feature type="domain" description="Alpha-L-arabinofuranosidase B arabinose-binding" evidence="7">
    <location>
        <begin position="360"/>
        <end position="489"/>
    </location>
</feature>
<dbReference type="PANTHER" id="PTHR43817">
    <property type="entry name" value="GLYCOSYL HYDROLASE"/>
    <property type="match status" value="1"/>
</dbReference>
<evidence type="ECO:0000256" key="1">
    <source>
        <dbReference type="ARBA" id="ARBA00009865"/>
    </source>
</evidence>
<dbReference type="RefSeq" id="WP_208495869.1">
    <property type="nucleotide sequence ID" value="NZ_JAGFNP010000004.1"/>
</dbReference>
<dbReference type="Proteomes" id="UP000681341">
    <property type="component" value="Unassembled WGS sequence"/>
</dbReference>
<evidence type="ECO:0000313" key="8">
    <source>
        <dbReference type="EMBL" id="MBO3733051.1"/>
    </source>
</evidence>
<dbReference type="InterPro" id="IPR036195">
    <property type="entry name" value="AbfB_ABD_sf"/>
</dbReference>
<dbReference type="CDD" id="cd18820">
    <property type="entry name" value="GH43_LbAraf43-like"/>
    <property type="match status" value="1"/>
</dbReference>
<reference evidence="8 9" key="1">
    <citation type="submission" date="2021-03" db="EMBL/GenBank/DDBJ databases">
        <title>Glycomyces sp. nov., a novel actinomycete isolated from soil.</title>
        <authorList>
            <person name="Yang X."/>
            <person name="Xu X."/>
        </authorList>
    </citation>
    <scope>NUCLEOTIDE SEQUENCE [LARGE SCALE GENOMIC DNA]</scope>
    <source>
        <strain evidence="8 9">NEAU-S30</strain>
    </source>
</reference>
<evidence type="ECO:0000256" key="2">
    <source>
        <dbReference type="ARBA" id="ARBA00022729"/>
    </source>
</evidence>
<feature type="signal peptide" evidence="6">
    <location>
        <begin position="1"/>
        <end position="33"/>
    </location>
</feature>
<dbReference type="InterPro" id="IPR007934">
    <property type="entry name" value="AbfB_ABD"/>
</dbReference>
<dbReference type="PANTHER" id="PTHR43817:SF1">
    <property type="entry name" value="HYDROLASE, FAMILY 43, PUTATIVE (AFU_ORTHOLOGUE AFUA_3G01660)-RELATED"/>
    <property type="match status" value="1"/>
</dbReference>